<protein>
    <submittedName>
        <fullName evidence="1">Uncharacterized protein</fullName>
    </submittedName>
</protein>
<name>A0A6A5R3K4_AMPQU</name>
<gene>
    <name evidence="1" type="ORF">BDU57DRAFT_511089</name>
</gene>
<dbReference type="EMBL" id="ML979132">
    <property type="protein sequence ID" value="KAF1921979.1"/>
    <property type="molecule type" value="Genomic_DNA"/>
</dbReference>
<dbReference type="Proteomes" id="UP000800096">
    <property type="component" value="Unassembled WGS sequence"/>
</dbReference>
<reference evidence="1" key="1">
    <citation type="journal article" date="2020" name="Stud. Mycol.">
        <title>101 Dothideomycetes genomes: a test case for predicting lifestyles and emergence of pathogens.</title>
        <authorList>
            <person name="Haridas S."/>
            <person name="Albert R."/>
            <person name="Binder M."/>
            <person name="Bloem J."/>
            <person name="Labutti K."/>
            <person name="Salamov A."/>
            <person name="Andreopoulos B."/>
            <person name="Baker S."/>
            <person name="Barry K."/>
            <person name="Bills G."/>
            <person name="Bluhm B."/>
            <person name="Cannon C."/>
            <person name="Castanera R."/>
            <person name="Culley D."/>
            <person name="Daum C."/>
            <person name="Ezra D."/>
            <person name="Gonzalez J."/>
            <person name="Henrissat B."/>
            <person name="Kuo A."/>
            <person name="Liang C."/>
            <person name="Lipzen A."/>
            <person name="Lutzoni F."/>
            <person name="Magnuson J."/>
            <person name="Mondo S."/>
            <person name="Nolan M."/>
            <person name="Ohm R."/>
            <person name="Pangilinan J."/>
            <person name="Park H.-J."/>
            <person name="Ramirez L."/>
            <person name="Alfaro M."/>
            <person name="Sun H."/>
            <person name="Tritt A."/>
            <person name="Yoshinaga Y."/>
            <person name="Zwiers L.-H."/>
            <person name="Turgeon B."/>
            <person name="Goodwin S."/>
            <person name="Spatafora J."/>
            <person name="Crous P."/>
            <person name="Grigoriev I."/>
        </authorList>
    </citation>
    <scope>NUCLEOTIDE SEQUENCE</scope>
    <source>
        <strain evidence="1">HMLAC05119</strain>
    </source>
</reference>
<organism evidence="1 2">
    <name type="scientific">Ampelomyces quisqualis</name>
    <name type="common">Powdery mildew agent</name>
    <dbReference type="NCBI Taxonomy" id="50730"/>
    <lineage>
        <taxon>Eukaryota</taxon>
        <taxon>Fungi</taxon>
        <taxon>Dikarya</taxon>
        <taxon>Ascomycota</taxon>
        <taxon>Pezizomycotina</taxon>
        <taxon>Dothideomycetes</taxon>
        <taxon>Pleosporomycetidae</taxon>
        <taxon>Pleosporales</taxon>
        <taxon>Pleosporineae</taxon>
        <taxon>Phaeosphaeriaceae</taxon>
        <taxon>Ampelomyces</taxon>
    </lineage>
</organism>
<keyword evidence="2" id="KW-1185">Reference proteome</keyword>
<dbReference type="AlphaFoldDB" id="A0A6A5R3K4"/>
<accession>A0A6A5R3K4</accession>
<evidence type="ECO:0000313" key="2">
    <source>
        <dbReference type="Proteomes" id="UP000800096"/>
    </source>
</evidence>
<evidence type="ECO:0000313" key="1">
    <source>
        <dbReference type="EMBL" id="KAF1921979.1"/>
    </source>
</evidence>
<proteinExistence type="predicted"/>
<sequence length="72" mass="8515">MYIYFCYEQLYKIQNVYMGHHDRDARRPRRSGGVWPVRVGPRGTVKNTEMRFTSFSTAFKYSTKYAVSPVVI</sequence>